<organism evidence="1 2">
    <name type="scientific">Sarcoptes scabiei</name>
    <name type="common">Itch mite</name>
    <name type="synonym">Acarus scabiei</name>
    <dbReference type="NCBI Taxonomy" id="52283"/>
    <lineage>
        <taxon>Eukaryota</taxon>
        <taxon>Metazoa</taxon>
        <taxon>Ecdysozoa</taxon>
        <taxon>Arthropoda</taxon>
        <taxon>Chelicerata</taxon>
        <taxon>Arachnida</taxon>
        <taxon>Acari</taxon>
        <taxon>Acariformes</taxon>
        <taxon>Sarcoptiformes</taxon>
        <taxon>Astigmata</taxon>
        <taxon>Psoroptidia</taxon>
        <taxon>Sarcoptoidea</taxon>
        <taxon>Sarcoptidae</taxon>
        <taxon>Sarcoptinae</taxon>
        <taxon>Sarcoptes</taxon>
    </lineage>
</organism>
<evidence type="ECO:0000313" key="2">
    <source>
        <dbReference type="Proteomes" id="UP000616769"/>
    </source>
</evidence>
<dbReference type="OrthoDB" id="5982228at2759"/>
<dbReference type="Proteomes" id="UP000616769">
    <property type="component" value="Unassembled WGS sequence"/>
</dbReference>
<accession>A0A132AAD2</accession>
<gene>
    <name evidence="1" type="ORF">QR98_0064360</name>
</gene>
<reference evidence="1 2" key="1">
    <citation type="journal article" date="2015" name="Parasit. Vectors">
        <title>Draft genome of the scabies mite.</title>
        <authorList>
            <person name="Rider S.D.Jr."/>
            <person name="Morgan M.S."/>
            <person name="Arlian L.G."/>
        </authorList>
    </citation>
    <scope>NUCLEOTIDE SEQUENCE [LARGE SCALE GENOMIC DNA]</scope>
    <source>
        <strain evidence="1">Arlian Lab</strain>
    </source>
</reference>
<dbReference type="EMBL" id="JXLN01012010">
    <property type="protein sequence ID" value="KPM07924.1"/>
    <property type="molecule type" value="Genomic_DNA"/>
</dbReference>
<comment type="caution">
    <text evidence="1">The sequence shown here is derived from an EMBL/GenBank/DDBJ whole genome shotgun (WGS) entry which is preliminary data.</text>
</comment>
<proteinExistence type="predicted"/>
<dbReference type="VEuPathDB" id="VectorBase:SSCA002935"/>
<protein>
    <submittedName>
        <fullName evidence="1">Uncharacterized protein</fullName>
    </submittedName>
</protein>
<dbReference type="AlphaFoldDB" id="A0A132AAD2"/>
<sequence>MDHYCKRTNKDIITWTTQLILKAVPCEYIPEQSSLNNDQEELHEVLEGCSQSNIYETNQVNNY</sequence>
<name>A0A132AAD2_SARSC</name>
<evidence type="ECO:0000313" key="1">
    <source>
        <dbReference type="EMBL" id="KPM07924.1"/>
    </source>
</evidence>